<keyword evidence="4 10" id="KW-0436">Ligase</keyword>
<dbReference type="Pfam" id="PF02875">
    <property type="entry name" value="Mur_ligase_C"/>
    <property type="match status" value="1"/>
</dbReference>
<gene>
    <name evidence="10" type="ORF">A2541_00335</name>
</gene>
<dbReference type="InterPro" id="IPR004101">
    <property type="entry name" value="Mur_ligase_C"/>
</dbReference>
<dbReference type="GO" id="GO:0051301">
    <property type="term" value="P:cell division"/>
    <property type="evidence" value="ECO:0007669"/>
    <property type="project" value="UniProtKB-KW"/>
</dbReference>
<evidence type="ECO:0000256" key="7">
    <source>
        <dbReference type="RuleBase" id="RU003664"/>
    </source>
</evidence>
<dbReference type="Gene3D" id="3.40.50.720">
    <property type="entry name" value="NAD(P)-binding Rossmann-like Domain"/>
    <property type="match status" value="1"/>
</dbReference>
<accession>A0A1G2PCG8</accession>
<feature type="domain" description="Mur ligase C-terminal" evidence="8">
    <location>
        <begin position="282"/>
        <end position="400"/>
    </location>
</feature>
<evidence type="ECO:0000256" key="1">
    <source>
        <dbReference type="ARBA" id="ARBA00004496"/>
    </source>
</evidence>
<dbReference type="InterPro" id="IPR036615">
    <property type="entry name" value="Mur_ligase_C_dom_sf"/>
</dbReference>
<evidence type="ECO:0000256" key="2">
    <source>
        <dbReference type="ARBA" id="ARBA00004752"/>
    </source>
</evidence>
<name>A0A1G2PCG8_9BACT</name>
<dbReference type="UniPathway" id="UPA00219"/>
<keyword evidence="7" id="KW-0131">Cell cycle</keyword>
<dbReference type="AlphaFoldDB" id="A0A1G2PCG8"/>
<keyword evidence="7" id="KW-0132">Cell division</keyword>
<evidence type="ECO:0000259" key="8">
    <source>
        <dbReference type="Pfam" id="PF02875"/>
    </source>
</evidence>
<organism evidence="10 11">
    <name type="scientific">Candidatus Taylorbacteria bacterium RIFOXYD2_FULL_36_9</name>
    <dbReference type="NCBI Taxonomy" id="1802338"/>
    <lineage>
        <taxon>Bacteria</taxon>
        <taxon>Candidatus Tayloriibacteriota</taxon>
    </lineage>
</organism>
<dbReference type="GO" id="GO:0005524">
    <property type="term" value="F:ATP binding"/>
    <property type="evidence" value="ECO:0007669"/>
    <property type="project" value="UniProtKB-KW"/>
</dbReference>
<dbReference type="PANTHER" id="PTHR43692">
    <property type="entry name" value="UDP-N-ACETYLMURAMOYLALANINE--D-GLUTAMATE LIGASE"/>
    <property type="match status" value="1"/>
</dbReference>
<dbReference type="Proteomes" id="UP000176965">
    <property type="component" value="Unassembled WGS sequence"/>
</dbReference>
<dbReference type="EMBL" id="MHSQ01000038">
    <property type="protein sequence ID" value="OHA45983.1"/>
    <property type="molecule type" value="Genomic_DNA"/>
</dbReference>
<dbReference type="GO" id="GO:0009252">
    <property type="term" value="P:peptidoglycan biosynthetic process"/>
    <property type="evidence" value="ECO:0007669"/>
    <property type="project" value="UniProtKB-UniPathway"/>
</dbReference>
<evidence type="ECO:0000256" key="6">
    <source>
        <dbReference type="ARBA" id="ARBA00022840"/>
    </source>
</evidence>
<keyword evidence="7" id="KW-0961">Cell wall biogenesis/degradation</keyword>
<dbReference type="EC" id="6.3.2.9" evidence="7"/>
<dbReference type="GO" id="GO:0008360">
    <property type="term" value="P:regulation of cell shape"/>
    <property type="evidence" value="ECO:0007669"/>
    <property type="project" value="UniProtKB-KW"/>
</dbReference>
<evidence type="ECO:0000256" key="5">
    <source>
        <dbReference type="ARBA" id="ARBA00022741"/>
    </source>
</evidence>
<dbReference type="SUPFAM" id="SSF53244">
    <property type="entry name" value="MurD-like peptide ligases, peptide-binding domain"/>
    <property type="match status" value="1"/>
</dbReference>
<evidence type="ECO:0000256" key="3">
    <source>
        <dbReference type="ARBA" id="ARBA00022490"/>
    </source>
</evidence>
<comment type="pathway">
    <text evidence="2 7">Cell wall biogenesis; peptidoglycan biosynthesis.</text>
</comment>
<keyword evidence="7" id="KW-0573">Peptidoglycan synthesis</keyword>
<dbReference type="GO" id="GO:0005737">
    <property type="term" value="C:cytoplasm"/>
    <property type="evidence" value="ECO:0007669"/>
    <property type="project" value="UniProtKB-SubCell"/>
</dbReference>
<keyword evidence="7" id="KW-0133">Cell shape</keyword>
<feature type="non-terminal residue" evidence="10">
    <location>
        <position position="1"/>
    </location>
</feature>
<comment type="subcellular location">
    <subcellularLocation>
        <location evidence="1 7">Cytoplasm</location>
    </subcellularLocation>
</comment>
<evidence type="ECO:0000313" key="10">
    <source>
        <dbReference type="EMBL" id="OHA45983.1"/>
    </source>
</evidence>
<sequence length="425" mass="47726">DAIFLADCGAKLTITDLKSEIELATSLKKLAKYKNIKYVLGHHDLEDFIDKDFILQPGNVPVNSIYLEEAKKNNIPIHESESLFFQYVKDVTTIGITGTRGKTTTTILIYKILKEVLGKKVHLAGNIKGKSTMALLKEVNPGDTVVMELDSWCLQGIGEIKKSPKVAVFTNLLSDHLNHYLKGSQDKKEAEEKYFTDKSQIYLHQNKEDFLICGKKVSSWIGKTKGHKIIVKKDLVPKGWKLKIPGEHNLENIACVVAVALVLKIEEKIIKKVVENFTGVEGRLEFKKEYKGIKIYNDTTATTPDATIMALRALRGSSSTRLGIKSRKIILILGGADKNLDMSELTKEIPKYCKKVFLLEGTGSAKLKIEEVIRCKNLKEAVMMAIKECKRGDILLFSPAFASFGMFKNEFDRGDKFNRVIKNLK</sequence>
<dbReference type="STRING" id="1802338.A2541_00335"/>
<evidence type="ECO:0000256" key="4">
    <source>
        <dbReference type="ARBA" id="ARBA00022598"/>
    </source>
</evidence>
<protein>
    <recommendedName>
        <fullName evidence="7">UDP-N-acetylmuramoylalanine--D-glutamate ligase</fullName>
        <ecNumber evidence="7">6.3.2.9</ecNumber>
    </recommendedName>
</protein>
<dbReference type="NCBIfam" id="TIGR01087">
    <property type="entry name" value="murD"/>
    <property type="match status" value="1"/>
</dbReference>
<evidence type="ECO:0000313" key="11">
    <source>
        <dbReference type="Proteomes" id="UP000176965"/>
    </source>
</evidence>
<keyword evidence="3" id="KW-0963">Cytoplasm</keyword>
<dbReference type="SUPFAM" id="SSF53623">
    <property type="entry name" value="MurD-like peptide ligases, catalytic domain"/>
    <property type="match status" value="1"/>
</dbReference>
<comment type="catalytic activity">
    <reaction evidence="7">
        <text>UDP-N-acetyl-alpha-D-muramoyl-L-alanine + D-glutamate + ATP = UDP-N-acetyl-alpha-D-muramoyl-L-alanyl-D-glutamate + ADP + phosphate + H(+)</text>
        <dbReference type="Rhea" id="RHEA:16429"/>
        <dbReference type="ChEBI" id="CHEBI:15378"/>
        <dbReference type="ChEBI" id="CHEBI:29986"/>
        <dbReference type="ChEBI" id="CHEBI:30616"/>
        <dbReference type="ChEBI" id="CHEBI:43474"/>
        <dbReference type="ChEBI" id="CHEBI:83898"/>
        <dbReference type="ChEBI" id="CHEBI:83900"/>
        <dbReference type="ChEBI" id="CHEBI:456216"/>
        <dbReference type="EC" id="6.3.2.9"/>
    </reaction>
</comment>
<dbReference type="Gene3D" id="3.40.1190.10">
    <property type="entry name" value="Mur-like, catalytic domain"/>
    <property type="match status" value="1"/>
</dbReference>
<dbReference type="Pfam" id="PF08245">
    <property type="entry name" value="Mur_ligase_M"/>
    <property type="match status" value="1"/>
</dbReference>
<dbReference type="InterPro" id="IPR005762">
    <property type="entry name" value="MurD"/>
</dbReference>
<keyword evidence="6" id="KW-0067">ATP-binding</keyword>
<dbReference type="Gene3D" id="3.90.190.20">
    <property type="entry name" value="Mur ligase, C-terminal domain"/>
    <property type="match status" value="1"/>
</dbReference>
<evidence type="ECO:0000259" key="9">
    <source>
        <dbReference type="Pfam" id="PF08245"/>
    </source>
</evidence>
<dbReference type="GO" id="GO:0008764">
    <property type="term" value="F:UDP-N-acetylmuramoylalanine-D-glutamate ligase activity"/>
    <property type="evidence" value="ECO:0007669"/>
    <property type="project" value="UniProtKB-EC"/>
</dbReference>
<keyword evidence="5" id="KW-0547">Nucleotide-binding</keyword>
<proteinExistence type="predicted"/>
<dbReference type="GO" id="GO:0071555">
    <property type="term" value="P:cell wall organization"/>
    <property type="evidence" value="ECO:0007669"/>
    <property type="project" value="UniProtKB-KW"/>
</dbReference>
<feature type="domain" description="Mur ligase central" evidence="9">
    <location>
        <begin position="96"/>
        <end position="226"/>
    </location>
</feature>
<dbReference type="InterPro" id="IPR036565">
    <property type="entry name" value="Mur-like_cat_sf"/>
</dbReference>
<comment type="function">
    <text evidence="7">Cell wall formation. Catalyzes the addition of glutamate to the nucleotide precursor UDP-N-acetylmuramoyl-L-alanine (UMA).</text>
</comment>
<dbReference type="InterPro" id="IPR013221">
    <property type="entry name" value="Mur_ligase_cen"/>
</dbReference>
<comment type="caution">
    <text evidence="10">The sequence shown here is derived from an EMBL/GenBank/DDBJ whole genome shotgun (WGS) entry which is preliminary data.</text>
</comment>
<dbReference type="PANTHER" id="PTHR43692:SF1">
    <property type="entry name" value="UDP-N-ACETYLMURAMOYLALANINE--D-GLUTAMATE LIGASE"/>
    <property type="match status" value="1"/>
</dbReference>
<reference evidence="10 11" key="1">
    <citation type="journal article" date="2016" name="Nat. Commun.">
        <title>Thousands of microbial genomes shed light on interconnected biogeochemical processes in an aquifer system.</title>
        <authorList>
            <person name="Anantharaman K."/>
            <person name="Brown C.T."/>
            <person name="Hug L.A."/>
            <person name="Sharon I."/>
            <person name="Castelle C.J."/>
            <person name="Probst A.J."/>
            <person name="Thomas B.C."/>
            <person name="Singh A."/>
            <person name="Wilkins M.J."/>
            <person name="Karaoz U."/>
            <person name="Brodie E.L."/>
            <person name="Williams K.H."/>
            <person name="Hubbard S.S."/>
            <person name="Banfield J.F."/>
        </authorList>
    </citation>
    <scope>NUCLEOTIDE SEQUENCE [LARGE SCALE GENOMIC DNA]</scope>
</reference>